<proteinExistence type="predicted"/>
<protein>
    <submittedName>
        <fullName evidence="2">Polygalacturonase</fullName>
    </submittedName>
</protein>
<evidence type="ECO:0000256" key="1">
    <source>
        <dbReference type="SAM" id="MobiDB-lite"/>
    </source>
</evidence>
<dbReference type="Proteomes" id="UP001140949">
    <property type="component" value="Unassembled WGS sequence"/>
</dbReference>
<accession>A0AAX6F1Z7</accession>
<dbReference type="AlphaFoldDB" id="A0AAX6F1Z7"/>
<evidence type="ECO:0000313" key="2">
    <source>
        <dbReference type="EMBL" id="KAJ6810440.1"/>
    </source>
</evidence>
<comment type="caution">
    <text evidence="2">The sequence shown here is derived from an EMBL/GenBank/DDBJ whole genome shotgun (WGS) entry which is preliminary data.</text>
</comment>
<organism evidence="2 3">
    <name type="scientific">Iris pallida</name>
    <name type="common">Sweet iris</name>
    <dbReference type="NCBI Taxonomy" id="29817"/>
    <lineage>
        <taxon>Eukaryota</taxon>
        <taxon>Viridiplantae</taxon>
        <taxon>Streptophyta</taxon>
        <taxon>Embryophyta</taxon>
        <taxon>Tracheophyta</taxon>
        <taxon>Spermatophyta</taxon>
        <taxon>Magnoliopsida</taxon>
        <taxon>Liliopsida</taxon>
        <taxon>Asparagales</taxon>
        <taxon>Iridaceae</taxon>
        <taxon>Iridoideae</taxon>
        <taxon>Irideae</taxon>
        <taxon>Iris</taxon>
    </lineage>
</organism>
<evidence type="ECO:0000313" key="3">
    <source>
        <dbReference type="Proteomes" id="UP001140949"/>
    </source>
</evidence>
<feature type="compositionally biased region" description="Polar residues" evidence="1">
    <location>
        <begin position="10"/>
        <end position="21"/>
    </location>
</feature>
<reference evidence="2" key="2">
    <citation type="submission" date="2023-04" db="EMBL/GenBank/DDBJ databases">
        <authorList>
            <person name="Bruccoleri R.E."/>
            <person name="Oakeley E.J."/>
            <person name="Faust A.-M."/>
            <person name="Dessus-Babus S."/>
            <person name="Altorfer M."/>
            <person name="Burckhardt D."/>
            <person name="Oertli M."/>
            <person name="Naumann U."/>
            <person name="Petersen F."/>
            <person name="Wong J."/>
        </authorList>
    </citation>
    <scope>NUCLEOTIDE SEQUENCE</scope>
    <source>
        <strain evidence="2">GSM-AAB239-AS_SAM_17_03QT</strain>
        <tissue evidence="2">Leaf</tissue>
    </source>
</reference>
<sequence length="60" mass="6299">MHRRVRAAAPSQSIPTASPTGSRRPAPCACTEPGDPNPRAAHRDRPPPPLAHSPSAARSQ</sequence>
<name>A0AAX6F1Z7_IRIPA</name>
<feature type="region of interest" description="Disordered" evidence="1">
    <location>
        <begin position="1"/>
        <end position="60"/>
    </location>
</feature>
<gene>
    <name evidence="2" type="ORF">M6B38_156925</name>
</gene>
<reference evidence="2" key="1">
    <citation type="journal article" date="2023" name="GigaByte">
        <title>Genome assembly of the bearded iris, Iris pallida Lam.</title>
        <authorList>
            <person name="Bruccoleri R.E."/>
            <person name="Oakeley E.J."/>
            <person name="Faust A.M.E."/>
            <person name="Altorfer M."/>
            <person name="Dessus-Babus S."/>
            <person name="Burckhardt D."/>
            <person name="Oertli M."/>
            <person name="Naumann U."/>
            <person name="Petersen F."/>
            <person name="Wong J."/>
        </authorList>
    </citation>
    <scope>NUCLEOTIDE SEQUENCE</scope>
    <source>
        <strain evidence="2">GSM-AAB239-AS_SAM_17_03QT</strain>
    </source>
</reference>
<keyword evidence="3" id="KW-1185">Reference proteome</keyword>
<dbReference type="EMBL" id="JANAVB010032420">
    <property type="protein sequence ID" value="KAJ6810440.1"/>
    <property type="molecule type" value="Genomic_DNA"/>
</dbReference>